<keyword evidence="8" id="KW-1185">Reference proteome</keyword>
<dbReference type="EMBL" id="JBBPDW010000034">
    <property type="protein sequence ID" value="KAK7537630.1"/>
    <property type="molecule type" value="Genomic_DNA"/>
</dbReference>
<organism evidence="7 8">
    <name type="scientific">Phyllosticta citricarpa</name>
    <dbReference type="NCBI Taxonomy" id="55181"/>
    <lineage>
        <taxon>Eukaryota</taxon>
        <taxon>Fungi</taxon>
        <taxon>Dikarya</taxon>
        <taxon>Ascomycota</taxon>
        <taxon>Pezizomycotina</taxon>
        <taxon>Dothideomycetes</taxon>
        <taxon>Dothideomycetes incertae sedis</taxon>
        <taxon>Botryosphaeriales</taxon>
        <taxon>Phyllostictaceae</taxon>
        <taxon>Phyllosticta</taxon>
    </lineage>
</organism>
<feature type="domain" description="Quinate/shikimate 5-dehydrogenase/glutamyl-tRNA reductase" evidence="4">
    <location>
        <begin position="706"/>
        <end position="750"/>
    </location>
</feature>
<dbReference type="SUPFAM" id="SSF53223">
    <property type="entry name" value="Aminoacid dehydrogenase-like, N-terminal domain"/>
    <property type="match status" value="1"/>
</dbReference>
<sequence length="899" mass="99570">MDAVGIGSKRLHPATLSNELPKKKCVRLHHHHPPMHQQIPQEPGLHEHVADDDDQAKSRHVPGSRPPSTPPEALQDQTPPAASKSFSPDASIVLVGFRGTGKSTLAVIASRAYQRRVIDVDQAFNDATGESGSSYRKRHGAAQHGLRYLQIMKSLFEAYEKETILICSMSSMEQNVQKYLQQYAATHPVIHVVRDSQSIQDYLGISNSARFQNILRAAEEVMRSCSSFEFYNAPSQLPSLPHGDLHTGPPKAVADSHPARLSLPPFLALKNVETHFLKFISLVTPGAASHHMDPSLSGIAAHLRPWTYAASVRFSELEAISDLDALTVGADALEIVLDEKYWEYTDRQRSQELTKSLSKAISRVRSGSTSLPILFHVDPLILRHDSSWYFRIVGLILTMCPEYVTFDIGQTSMQKGGGIALEGIVKTKKKALLIGHVGEHDIQGRPWGDESLIEAYKRAQDYGCDMVRFTKPGESLDDTFAIHEFTRELERLPGPKLPVIAYATHERGRTSACFNRILTQVTTNENEANHLWASEGIVAKTPPVISAKSATRALYSSFVLDPLRFYIMGASANYSLSPAMHNAAYSALGLPHSYDIHQVAELKGIGPLIRGEYFGGSSISQPFKVEIMDHLDELSPHARAIGAVNTVLPVRRLRKDGKISRAVELFAERSVAGPVLKLYGENTDWIGITACISKGLSPANAVGPSTTALIIGAGGMARAAVYALIHMGVRTIFIYNRTESNARRLAEHFFKNSGDSGFCRYYFLQSVDEPWPKSHGYPTIVVSCIPTHAVGDSPAPYFTLPQQWMGSKTGGVVLELGYKTLNTPLLQQIRAASHRNWVVMDGLDLLPEQGFAQFELFTGRRAPRRLMRYEVLKCYIERMSENDEALDLVKRRLLEVNSW</sequence>
<dbReference type="PANTHER" id="PTHR21090:SF27">
    <property type="entry name" value="QUINATE REPRESSOR PROTEIN"/>
    <property type="match status" value="1"/>
</dbReference>
<dbReference type="SUPFAM" id="SSF52540">
    <property type="entry name" value="P-loop containing nucleoside triphosphate hydrolases"/>
    <property type="match status" value="1"/>
</dbReference>
<evidence type="ECO:0000259" key="4">
    <source>
        <dbReference type="Pfam" id="PF01488"/>
    </source>
</evidence>
<name>A0ABR1LU97_9PEZI</name>
<dbReference type="Gene3D" id="3.40.50.720">
    <property type="entry name" value="NAD(P)-binding Rossmann-like Domain"/>
    <property type="match status" value="1"/>
</dbReference>
<evidence type="ECO:0000259" key="6">
    <source>
        <dbReference type="Pfam" id="PF18317"/>
    </source>
</evidence>
<feature type="region of interest" description="Disordered" evidence="3">
    <location>
        <begin position="32"/>
        <end position="85"/>
    </location>
</feature>
<evidence type="ECO:0000259" key="5">
    <source>
        <dbReference type="Pfam" id="PF08501"/>
    </source>
</evidence>
<accession>A0ABR1LU97</accession>
<dbReference type="SUPFAM" id="SSF51735">
    <property type="entry name" value="NAD(P)-binding Rossmann-fold domains"/>
    <property type="match status" value="1"/>
</dbReference>
<feature type="domain" description="Shikimate dehydrogenase substrate binding N-terminal" evidence="5">
    <location>
        <begin position="567"/>
        <end position="647"/>
    </location>
</feature>
<evidence type="ECO:0000256" key="1">
    <source>
        <dbReference type="ARBA" id="ARBA00006477"/>
    </source>
</evidence>
<dbReference type="InterPro" id="IPR041121">
    <property type="entry name" value="SDH_C"/>
</dbReference>
<dbReference type="Pfam" id="PF01488">
    <property type="entry name" value="Shikimate_DH"/>
    <property type="match status" value="1"/>
</dbReference>
<dbReference type="InterPro" id="IPR001381">
    <property type="entry name" value="DHquinase_I"/>
</dbReference>
<comment type="caution">
    <text evidence="7">The sequence shown here is derived from an EMBL/GenBank/DDBJ whole genome shotgun (WGS) entry which is preliminary data.</text>
</comment>
<dbReference type="Proteomes" id="UP001365128">
    <property type="component" value="Unassembled WGS sequence"/>
</dbReference>
<dbReference type="InterPro" id="IPR006151">
    <property type="entry name" value="Shikm_DH/Glu-tRNA_Rdtase"/>
</dbReference>
<evidence type="ECO:0000313" key="8">
    <source>
        <dbReference type="Proteomes" id="UP001365128"/>
    </source>
</evidence>
<comment type="similarity">
    <text evidence="1">In the 2nd section; belongs to the type-I 3-dehydroquinase family.</text>
</comment>
<dbReference type="Pfam" id="PF18317">
    <property type="entry name" value="SDH_C"/>
    <property type="match status" value="1"/>
</dbReference>
<dbReference type="Gene3D" id="3.20.20.70">
    <property type="entry name" value="Aldolase class I"/>
    <property type="match status" value="1"/>
</dbReference>
<proteinExistence type="inferred from homology"/>
<feature type="compositionally biased region" description="Polar residues" evidence="3">
    <location>
        <begin position="75"/>
        <end position="85"/>
    </location>
</feature>
<dbReference type="InterPro" id="IPR027417">
    <property type="entry name" value="P-loop_NTPase"/>
</dbReference>
<dbReference type="Gene3D" id="3.40.50.10860">
    <property type="entry name" value="Leucine Dehydrogenase, chain A, domain 1"/>
    <property type="match status" value="1"/>
</dbReference>
<evidence type="ECO:0000313" key="7">
    <source>
        <dbReference type="EMBL" id="KAK7537630.1"/>
    </source>
</evidence>
<gene>
    <name evidence="7" type="ORF">IWX46DRAFT_253608</name>
</gene>
<dbReference type="Pfam" id="PF08501">
    <property type="entry name" value="Shikimate_dh_N"/>
    <property type="match status" value="1"/>
</dbReference>
<reference evidence="7 8" key="1">
    <citation type="submission" date="2024-04" db="EMBL/GenBank/DDBJ databases">
        <title>Phyllosticta paracitricarpa is synonymous to the EU quarantine fungus P. citricarpa based on phylogenomic analyses.</title>
        <authorList>
            <consortium name="Lawrence Berkeley National Laboratory"/>
            <person name="Van Ingen-Buijs V.A."/>
            <person name="Van Westerhoven A.C."/>
            <person name="Haridas S."/>
            <person name="Skiadas P."/>
            <person name="Martin F."/>
            <person name="Groenewald J.Z."/>
            <person name="Crous P.W."/>
            <person name="Seidl M.F."/>
        </authorList>
    </citation>
    <scope>NUCLEOTIDE SEQUENCE [LARGE SCALE GENOMIC DNA]</scope>
    <source>
        <strain evidence="7 8">CBS 122670</strain>
    </source>
</reference>
<dbReference type="InterPro" id="IPR036291">
    <property type="entry name" value="NAD(P)-bd_dom_sf"/>
</dbReference>
<dbReference type="Pfam" id="PF01487">
    <property type="entry name" value="DHquinase_I"/>
    <property type="match status" value="1"/>
</dbReference>
<dbReference type="InterPro" id="IPR031322">
    <property type="entry name" value="Shikimate/glucono_kinase"/>
</dbReference>
<dbReference type="InterPro" id="IPR046346">
    <property type="entry name" value="Aminoacid_DH-like_N_sf"/>
</dbReference>
<dbReference type="InterPro" id="IPR013785">
    <property type="entry name" value="Aldolase_TIM"/>
</dbReference>
<dbReference type="Gene3D" id="3.40.50.300">
    <property type="entry name" value="P-loop containing nucleotide triphosphate hydrolases"/>
    <property type="match status" value="1"/>
</dbReference>
<evidence type="ECO:0000256" key="2">
    <source>
        <dbReference type="ARBA" id="ARBA00009349"/>
    </source>
</evidence>
<evidence type="ECO:0008006" key="9">
    <source>
        <dbReference type="Google" id="ProtNLM"/>
    </source>
</evidence>
<evidence type="ECO:0000256" key="3">
    <source>
        <dbReference type="SAM" id="MobiDB-lite"/>
    </source>
</evidence>
<dbReference type="SUPFAM" id="SSF51569">
    <property type="entry name" value="Aldolase"/>
    <property type="match status" value="1"/>
</dbReference>
<dbReference type="CDD" id="cd01065">
    <property type="entry name" value="NAD_bind_Shikimate_DH"/>
    <property type="match status" value="1"/>
</dbReference>
<feature type="domain" description="SDH C-terminal" evidence="6">
    <location>
        <begin position="842"/>
        <end position="868"/>
    </location>
</feature>
<protein>
    <recommendedName>
        <fullName evidence="9">Quinate repressor protein</fullName>
    </recommendedName>
</protein>
<comment type="similarity">
    <text evidence="2">In the N-terminal section; belongs to the shikimate kinase family.</text>
</comment>
<dbReference type="Pfam" id="PF01202">
    <property type="entry name" value="SKI"/>
    <property type="match status" value="1"/>
</dbReference>
<dbReference type="PANTHER" id="PTHR21090">
    <property type="entry name" value="AROM/DEHYDROQUINATE SYNTHASE"/>
    <property type="match status" value="1"/>
</dbReference>
<dbReference type="InterPro" id="IPR013708">
    <property type="entry name" value="Shikimate_DH-bd_N"/>
</dbReference>